<accession>A0ABY7G2L4</accession>
<evidence type="ECO:0000256" key="1">
    <source>
        <dbReference type="ARBA" id="ARBA00006484"/>
    </source>
</evidence>
<proteinExistence type="inferred from homology"/>
<dbReference type="PROSITE" id="PS00061">
    <property type="entry name" value="ADH_SHORT"/>
    <property type="match status" value="1"/>
</dbReference>
<name>A0ABY7G2L4_MYAAR</name>
<keyword evidence="2" id="KW-0560">Oxidoreductase</keyword>
<keyword evidence="5" id="KW-1185">Reference proteome</keyword>
<dbReference type="PANTHER" id="PTHR43639:SF1">
    <property type="entry name" value="SHORT-CHAIN DEHYDROGENASE_REDUCTASE FAMILY PROTEIN"/>
    <property type="match status" value="1"/>
</dbReference>
<dbReference type="EMBL" id="CP111026">
    <property type="protein sequence ID" value="WAR28687.1"/>
    <property type="molecule type" value="Genomic_DNA"/>
</dbReference>
<dbReference type="InterPro" id="IPR002347">
    <property type="entry name" value="SDR_fam"/>
</dbReference>
<dbReference type="Gene3D" id="3.40.50.720">
    <property type="entry name" value="NAD(P)-binding Rossmann-like Domain"/>
    <property type="match status" value="1"/>
</dbReference>
<protein>
    <submittedName>
        <fullName evidence="4">DHB14-like protein</fullName>
    </submittedName>
</protein>
<dbReference type="InterPro" id="IPR020904">
    <property type="entry name" value="Sc_DH/Rdtase_CS"/>
</dbReference>
<dbReference type="Proteomes" id="UP001164746">
    <property type="component" value="Chromosome 15"/>
</dbReference>
<evidence type="ECO:0000313" key="5">
    <source>
        <dbReference type="Proteomes" id="UP001164746"/>
    </source>
</evidence>
<evidence type="ECO:0000256" key="3">
    <source>
        <dbReference type="RuleBase" id="RU000363"/>
    </source>
</evidence>
<sequence>MASVGRFQDKVVIVTGGCNGMGKGIVTVFHPPNHTIDEYSADEMRKLMDLNFVAYFLAAKYTLPFLRKTKGTIVNIASTAGTYGARLATAYCASKAAISGFTRALALDEALNGVRVNAFMTPSYFIKTHEYMTKTAKEDLSYTYLVAFCVKLNALMNTMFHIVHFSRVVPGSTNTPLLHSFVHSEDDKREMEDMSVLRRLGEPEEIGHVCLFLATDATFVIVLLNRSLVVGLCTVYVEGQEIHSTGGMGVGELYQYRKSEDIRIFEENIDFDYKMKLSNERRARAIGQLEAGATAAHVGRNFGNSQGTSPWQISHVPDGHRFAAPNDTARNTPARNPPHISARTVWQRLKAVELRCRRPYRGAR</sequence>
<dbReference type="PRINTS" id="PR00081">
    <property type="entry name" value="GDHRDH"/>
</dbReference>
<evidence type="ECO:0000313" key="4">
    <source>
        <dbReference type="EMBL" id="WAR28687.1"/>
    </source>
</evidence>
<dbReference type="PRINTS" id="PR00080">
    <property type="entry name" value="SDRFAMILY"/>
</dbReference>
<organism evidence="4 5">
    <name type="scientific">Mya arenaria</name>
    <name type="common">Soft-shell clam</name>
    <dbReference type="NCBI Taxonomy" id="6604"/>
    <lineage>
        <taxon>Eukaryota</taxon>
        <taxon>Metazoa</taxon>
        <taxon>Spiralia</taxon>
        <taxon>Lophotrochozoa</taxon>
        <taxon>Mollusca</taxon>
        <taxon>Bivalvia</taxon>
        <taxon>Autobranchia</taxon>
        <taxon>Heteroconchia</taxon>
        <taxon>Euheterodonta</taxon>
        <taxon>Imparidentia</taxon>
        <taxon>Neoheterodontei</taxon>
        <taxon>Myida</taxon>
        <taxon>Myoidea</taxon>
        <taxon>Myidae</taxon>
        <taxon>Mya</taxon>
    </lineage>
</organism>
<comment type="similarity">
    <text evidence="1 3">Belongs to the short-chain dehydrogenases/reductases (SDR) family.</text>
</comment>
<reference evidence="4" key="1">
    <citation type="submission" date="2022-11" db="EMBL/GenBank/DDBJ databases">
        <title>Centuries of genome instability and evolution in soft-shell clam transmissible cancer (bioRxiv).</title>
        <authorList>
            <person name="Hart S.F.M."/>
            <person name="Yonemitsu M.A."/>
            <person name="Giersch R.M."/>
            <person name="Beal B.F."/>
            <person name="Arriagada G."/>
            <person name="Davis B.W."/>
            <person name="Ostrander E.A."/>
            <person name="Goff S.P."/>
            <person name="Metzger M.J."/>
        </authorList>
    </citation>
    <scope>NUCLEOTIDE SEQUENCE</scope>
    <source>
        <strain evidence="4">MELC-2E11</strain>
        <tissue evidence="4">Siphon/mantle</tissue>
    </source>
</reference>
<dbReference type="PANTHER" id="PTHR43639">
    <property type="entry name" value="OXIDOREDUCTASE, SHORT-CHAIN DEHYDROGENASE/REDUCTASE FAMILY (AFU_ORTHOLOGUE AFUA_5G02870)"/>
    <property type="match status" value="1"/>
</dbReference>
<dbReference type="SUPFAM" id="SSF51735">
    <property type="entry name" value="NAD(P)-binding Rossmann-fold domains"/>
    <property type="match status" value="1"/>
</dbReference>
<dbReference type="Pfam" id="PF13561">
    <property type="entry name" value="adh_short_C2"/>
    <property type="match status" value="1"/>
</dbReference>
<gene>
    <name evidence="4" type="ORF">MAR_014391</name>
</gene>
<dbReference type="InterPro" id="IPR036291">
    <property type="entry name" value="NAD(P)-bd_dom_sf"/>
</dbReference>
<dbReference type="Pfam" id="PF00106">
    <property type="entry name" value="adh_short"/>
    <property type="match status" value="1"/>
</dbReference>
<evidence type="ECO:0000256" key="2">
    <source>
        <dbReference type="ARBA" id="ARBA00023002"/>
    </source>
</evidence>